<gene>
    <name evidence="1" type="ORF">WR25_23408</name>
</gene>
<dbReference type="Proteomes" id="UP000218231">
    <property type="component" value="Unassembled WGS sequence"/>
</dbReference>
<accession>A0A2A2JM40</accession>
<dbReference type="AlphaFoldDB" id="A0A2A2JM40"/>
<keyword evidence="2" id="KW-1185">Reference proteome</keyword>
<dbReference type="EMBL" id="LIAE01010346">
    <property type="protein sequence ID" value="PAV62775.1"/>
    <property type="molecule type" value="Genomic_DNA"/>
</dbReference>
<protein>
    <submittedName>
        <fullName evidence="1">Uncharacterized protein</fullName>
    </submittedName>
</protein>
<evidence type="ECO:0000313" key="1">
    <source>
        <dbReference type="EMBL" id="PAV62775.1"/>
    </source>
</evidence>
<organism evidence="1 2">
    <name type="scientific">Diploscapter pachys</name>
    <dbReference type="NCBI Taxonomy" id="2018661"/>
    <lineage>
        <taxon>Eukaryota</taxon>
        <taxon>Metazoa</taxon>
        <taxon>Ecdysozoa</taxon>
        <taxon>Nematoda</taxon>
        <taxon>Chromadorea</taxon>
        <taxon>Rhabditida</taxon>
        <taxon>Rhabditina</taxon>
        <taxon>Rhabditomorpha</taxon>
        <taxon>Rhabditoidea</taxon>
        <taxon>Rhabditidae</taxon>
        <taxon>Diploscapter</taxon>
    </lineage>
</organism>
<name>A0A2A2JM40_9BILA</name>
<comment type="caution">
    <text evidence="1">The sequence shown here is derived from an EMBL/GenBank/DDBJ whole genome shotgun (WGS) entry which is preliminary data.</text>
</comment>
<evidence type="ECO:0000313" key="2">
    <source>
        <dbReference type="Proteomes" id="UP000218231"/>
    </source>
</evidence>
<sequence>MILVLATSKGVVSPAANEPAKLPQVAPSNGEHVGGFEIFPERKLDHRKRHFPSDCAQIAPIEAVQAVLLQDLSANTSDFDAVGSL</sequence>
<reference evidence="1 2" key="1">
    <citation type="journal article" date="2017" name="Curr. Biol.">
        <title>Genome architecture and evolution of a unichromosomal asexual nematode.</title>
        <authorList>
            <person name="Fradin H."/>
            <person name="Zegar C."/>
            <person name="Gutwein M."/>
            <person name="Lucas J."/>
            <person name="Kovtun M."/>
            <person name="Corcoran D."/>
            <person name="Baugh L.R."/>
            <person name="Kiontke K."/>
            <person name="Gunsalus K."/>
            <person name="Fitch D.H."/>
            <person name="Piano F."/>
        </authorList>
    </citation>
    <scope>NUCLEOTIDE SEQUENCE [LARGE SCALE GENOMIC DNA]</scope>
    <source>
        <strain evidence="1">PF1309</strain>
    </source>
</reference>
<proteinExistence type="predicted"/>